<organism evidence="6 7">
    <name type="scientific">Ataeniobius toweri</name>
    <dbReference type="NCBI Taxonomy" id="208326"/>
    <lineage>
        <taxon>Eukaryota</taxon>
        <taxon>Metazoa</taxon>
        <taxon>Chordata</taxon>
        <taxon>Craniata</taxon>
        <taxon>Vertebrata</taxon>
        <taxon>Euteleostomi</taxon>
        <taxon>Actinopterygii</taxon>
        <taxon>Neopterygii</taxon>
        <taxon>Teleostei</taxon>
        <taxon>Neoteleostei</taxon>
        <taxon>Acanthomorphata</taxon>
        <taxon>Ovalentaria</taxon>
        <taxon>Atherinomorphae</taxon>
        <taxon>Cyprinodontiformes</taxon>
        <taxon>Goodeidae</taxon>
        <taxon>Ataeniobius</taxon>
    </lineage>
</organism>
<proteinExistence type="predicted"/>
<dbReference type="InterPro" id="IPR001245">
    <property type="entry name" value="Ser-Thr/Tyr_kinase_cat_dom"/>
</dbReference>
<protein>
    <recommendedName>
        <fullName evidence="5">Protein kinase domain-containing protein</fullName>
    </recommendedName>
</protein>
<gene>
    <name evidence="6" type="ORF">ATANTOWER_027417</name>
</gene>
<evidence type="ECO:0000256" key="3">
    <source>
        <dbReference type="ARBA" id="ARBA00022777"/>
    </source>
</evidence>
<dbReference type="InterPro" id="IPR000719">
    <property type="entry name" value="Prot_kinase_dom"/>
</dbReference>
<dbReference type="SUPFAM" id="SSF55729">
    <property type="entry name" value="Acyl-CoA N-acyltransferases (Nat)"/>
    <property type="match status" value="1"/>
</dbReference>
<evidence type="ECO:0000256" key="1">
    <source>
        <dbReference type="ARBA" id="ARBA00022679"/>
    </source>
</evidence>
<dbReference type="EMBL" id="JAHUTI010030172">
    <property type="protein sequence ID" value="MED6241804.1"/>
    <property type="molecule type" value="Genomic_DNA"/>
</dbReference>
<keyword evidence="1" id="KW-0808">Transferase</keyword>
<dbReference type="PANTHER" id="PTHR44329">
    <property type="entry name" value="SERINE/THREONINE-PROTEIN KINASE TNNI3K-RELATED"/>
    <property type="match status" value="1"/>
</dbReference>
<feature type="non-terminal residue" evidence="6">
    <location>
        <position position="267"/>
    </location>
</feature>
<evidence type="ECO:0000256" key="2">
    <source>
        <dbReference type="ARBA" id="ARBA00022741"/>
    </source>
</evidence>
<dbReference type="InterPro" id="IPR008271">
    <property type="entry name" value="Ser/Thr_kinase_AS"/>
</dbReference>
<dbReference type="Gene3D" id="1.10.510.10">
    <property type="entry name" value="Transferase(Phosphotransferase) domain 1"/>
    <property type="match status" value="1"/>
</dbReference>
<dbReference type="Gene3D" id="3.90.360.10">
    <property type="entry name" value="Histone acetyl transferase 1 (HAT1), N-terminal domain"/>
    <property type="match status" value="1"/>
</dbReference>
<accession>A0ABU7AUW2</accession>
<comment type="caution">
    <text evidence="6">The sequence shown here is derived from an EMBL/GenBank/DDBJ whole genome shotgun (WGS) entry which is preliminary data.</text>
</comment>
<reference evidence="6 7" key="1">
    <citation type="submission" date="2021-07" db="EMBL/GenBank/DDBJ databases">
        <authorList>
            <person name="Palmer J.M."/>
        </authorList>
    </citation>
    <scope>NUCLEOTIDE SEQUENCE [LARGE SCALE GENOMIC DNA]</scope>
    <source>
        <strain evidence="6 7">AT_MEX2019</strain>
        <tissue evidence="6">Muscle</tissue>
    </source>
</reference>
<dbReference type="PRINTS" id="PR00109">
    <property type="entry name" value="TYRKINASE"/>
</dbReference>
<dbReference type="Pfam" id="PF07714">
    <property type="entry name" value="PK_Tyr_Ser-Thr"/>
    <property type="match status" value="1"/>
</dbReference>
<dbReference type="Pfam" id="PF10394">
    <property type="entry name" value="Hat1_N"/>
    <property type="match status" value="1"/>
</dbReference>
<dbReference type="SUPFAM" id="SSF56112">
    <property type="entry name" value="Protein kinase-like (PK-like)"/>
    <property type="match status" value="1"/>
</dbReference>
<dbReference type="Proteomes" id="UP001345963">
    <property type="component" value="Unassembled WGS sequence"/>
</dbReference>
<sequence length="267" mass="30005">MADVNAMEKKLAEYKCDTNEATCLKLVRFPDDLDDDGTTFHPEYSHQIFGDDEVAFGYKGLQIQLYYTAGNLSTLFKVKYSAKVKDTFDCVESFETKSESAEYASGGSLYDYLSSDESEEMDMGQIMSWAAEIAKGMHYLHSEAPIKVIHRDLKSRNVVLGADKVLKICDFGASKFLSHTTHMSLVGTFPWMAPEVIQSLPVSETCDTFSYGVVLWEMLTREIPFKGLEGLQVAWLVVEKNERLTVPSCCPASFAELMRKCWAAEPK</sequence>
<keyword evidence="7" id="KW-1185">Reference proteome</keyword>
<dbReference type="SMART" id="SM00220">
    <property type="entry name" value="S_TKc"/>
    <property type="match status" value="1"/>
</dbReference>
<feature type="domain" description="Protein kinase" evidence="5">
    <location>
        <begin position="1"/>
        <end position="267"/>
    </location>
</feature>
<dbReference type="PROSITE" id="PS50011">
    <property type="entry name" value="PROTEIN_KINASE_DOM"/>
    <property type="match status" value="1"/>
</dbReference>
<dbReference type="InterPro" id="IPR019467">
    <property type="entry name" value="Hat1_N"/>
</dbReference>
<name>A0ABU7AUW2_9TELE</name>
<keyword evidence="3" id="KW-0418">Kinase</keyword>
<evidence type="ECO:0000256" key="4">
    <source>
        <dbReference type="ARBA" id="ARBA00022840"/>
    </source>
</evidence>
<dbReference type="PANTHER" id="PTHR44329:SF288">
    <property type="entry name" value="MITOGEN-ACTIVATED PROTEIN KINASE KINASE KINASE 20"/>
    <property type="match status" value="1"/>
</dbReference>
<keyword evidence="2" id="KW-0547">Nucleotide-binding</keyword>
<evidence type="ECO:0000313" key="6">
    <source>
        <dbReference type="EMBL" id="MED6241804.1"/>
    </source>
</evidence>
<dbReference type="PROSITE" id="PS00108">
    <property type="entry name" value="PROTEIN_KINASE_ST"/>
    <property type="match status" value="1"/>
</dbReference>
<keyword evidence="4" id="KW-0067">ATP-binding</keyword>
<evidence type="ECO:0000259" key="5">
    <source>
        <dbReference type="PROSITE" id="PS50011"/>
    </source>
</evidence>
<dbReference type="InterPro" id="IPR016181">
    <property type="entry name" value="Acyl_CoA_acyltransferase"/>
</dbReference>
<dbReference type="InterPro" id="IPR051681">
    <property type="entry name" value="Ser/Thr_Kinases-Pseudokinases"/>
</dbReference>
<dbReference type="InterPro" id="IPR037113">
    <property type="entry name" value="Hat1_N_sf"/>
</dbReference>
<dbReference type="InterPro" id="IPR011009">
    <property type="entry name" value="Kinase-like_dom_sf"/>
</dbReference>
<evidence type="ECO:0000313" key="7">
    <source>
        <dbReference type="Proteomes" id="UP001345963"/>
    </source>
</evidence>